<keyword evidence="1" id="KW-0378">Hydrolase</keyword>
<reference evidence="3" key="2">
    <citation type="submission" date="2020-09" db="EMBL/GenBank/DDBJ databases">
        <authorList>
            <person name="Sun Q."/>
            <person name="Zhou Y."/>
        </authorList>
    </citation>
    <scope>NUCLEOTIDE SEQUENCE</scope>
    <source>
        <strain evidence="3">CGMCC 1.15760</strain>
    </source>
</reference>
<dbReference type="GO" id="GO:0006281">
    <property type="term" value="P:DNA repair"/>
    <property type="evidence" value="ECO:0007669"/>
    <property type="project" value="TreeGrafter"/>
</dbReference>
<keyword evidence="4" id="KW-1185">Reference proteome</keyword>
<gene>
    <name evidence="3" type="primary">pfs</name>
    <name evidence="3" type="ORF">GCM10007425_08240</name>
</gene>
<dbReference type="PANTHER" id="PTHR43434">
    <property type="entry name" value="PHOSPHOGLYCOLATE PHOSPHATASE"/>
    <property type="match status" value="1"/>
</dbReference>
<dbReference type="InterPro" id="IPR023214">
    <property type="entry name" value="HAD_sf"/>
</dbReference>
<dbReference type="InterPro" id="IPR036412">
    <property type="entry name" value="HAD-like_sf"/>
</dbReference>
<dbReference type="SUPFAM" id="SSF56784">
    <property type="entry name" value="HAD-like"/>
    <property type="match status" value="1"/>
</dbReference>
<dbReference type="InterPro" id="IPR050155">
    <property type="entry name" value="HAD-like_hydrolase_sf"/>
</dbReference>
<dbReference type="SFLD" id="SFLDS00003">
    <property type="entry name" value="Haloacid_Dehalogenase"/>
    <property type="match status" value="1"/>
</dbReference>
<dbReference type="SFLD" id="SFLDG01129">
    <property type="entry name" value="C1.5:_HAD__Beta-PGM__Phosphata"/>
    <property type="match status" value="1"/>
</dbReference>
<evidence type="ECO:0000256" key="2">
    <source>
        <dbReference type="ARBA" id="ARBA00022842"/>
    </source>
</evidence>
<organism evidence="3 4">
    <name type="scientific">Lysinibacillus alkalisoli</name>
    <dbReference type="NCBI Taxonomy" id="1911548"/>
    <lineage>
        <taxon>Bacteria</taxon>
        <taxon>Bacillati</taxon>
        <taxon>Bacillota</taxon>
        <taxon>Bacilli</taxon>
        <taxon>Bacillales</taxon>
        <taxon>Bacillaceae</taxon>
        <taxon>Lysinibacillus</taxon>
    </lineage>
</organism>
<dbReference type="RefSeq" id="WP_188613746.1">
    <property type="nucleotide sequence ID" value="NZ_BMJT01000002.1"/>
</dbReference>
<dbReference type="EMBL" id="BMJT01000002">
    <property type="protein sequence ID" value="GGG16260.1"/>
    <property type="molecule type" value="Genomic_DNA"/>
</dbReference>
<proteinExistence type="predicted"/>
<reference evidence="3" key="1">
    <citation type="journal article" date="2014" name="Int. J. Syst. Evol. Microbiol.">
        <title>Complete genome sequence of Corynebacterium casei LMG S-19264T (=DSM 44701T), isolated from a smear-ripened cheese.</title>
        <authorList>
            <consortium name="US DOE Joint Genome Institute (JGI-PGF)"/>
            <person name="Walter F."/>
            <person name="Albersmeier A."/>
            <person name="Kalinowski J."/>
            <person name="Ruckert C."/>
        </authorList>
    </citation>
    <scope>NUCLEOTIDE SEQUENCE</scope>
    <source>
        <strain evidence="3">CGMCC 1.15760</strain>
    </source>
</reference>
<dbReference type="AlphaFoldDB" id="A0A917G0D9"/>
<dbReference type="Pfam" id="PF13419">
    <property type="entry name" value="HAD_2"/>
    <property type="match status" value="1"/>
</dbReference>
<evidence type="ECO:0000313" key="3">
    <source>
        <dbReference type="EMBL" id="GGG16260.1"/>
    </source>
</evidence>
<dbReference type="InterPro" id="IPR023198">
    <property type="entry name" value="PGP-like_dom2"/>
</dbReference>
<dbReference type="Gene3D" id="3.40.50.1000">
    <property type="entry name" value="HAD superfamily/HAD-like"/>
    <property type="match status" value="1"/>
</dbReference>
<sequence>MKKAVIFDMDGTLFQTKLVLHKALEKAFKKLRKEKLWTGDTPLKQYEAIMGVPLVEVWLTLCPNLNEQQRTDINQYFTQQLITLIADGEGALYPHTEQVLATLAETHSLFIASNGEIDYINAIMKYYKLDRFIEQSYSIQMISSSNKAQLVQLIKEEHHIAAGYMVGDRISDFNAAKENDLTAIGVTFDFSLEEELQQADYCIDALPQLLTLVK</sequence>
<dbReference type="Proteomes" id="UP000616608">
    <property type="component" value="Unassembled WGS sequence"/>
</dbReference>
<comment type="caution">
    <text evidence="3">The sequence shown here is derived from an EMBL/GenBank/DDBJ whole genome shotgun (WGS) entry which is preliminary data.</text>
</comment>
<accession>A0A917G0D9</accession>
<dbReference type="Gene3D" id="1.10.150.240">
    <property type="entry name" value="Putative phosphatase, domain 2"/>
    <property type="match status" value="1"/>
</dbReference>
<keyword evidence="2" id="KW-0460">Magnesium</keyword>
<protein>
    <submittedName>
        <fullName evidence="3">MTA/SAH nucleosidase</fullName>
    </submittedName>
</protein>
<name>A0A917G0D9_9BACI</name>
<dbReference type="PANTHER" id="PTHR43434:SF1">
    <property type="entry name" value="PHOSPHOGLYCOLATE PHOSPHATASE"/>
    <property type="match status" value="1"/>
</dbReference>
<evidence type="ECO:0000256" key="1">
    <source>
        <dbReference type="ARBA" id="ARBA00022801"/>
    </source>
</evidence>
<dbReference type="InterPro" id="IPR041492">
    <property type="entry name" value="HAD_2"/>
</dbReference>
<evidence type="ECO:0000313" key="4">
    <source>
        <dbReference type="Proteomes" id="UP000616608"/>
    </source>
</evidence>
<dbReference type="GO" id="GO:0008967">
    <property type="term" value="F:phosphoglycolate phosphatase activity"/>
    <property type="evidence" value="ECO:0007669"/>
    <property type="project" value="TreeGrafter"/>
</dbReference>